<organism evidence="2 3">
    <name type="scientific">Corticimicrobacter populi</name>
    <dbReference type="NCBI Taxonomy" id="2175229"/>
    <lineage>
        <taxon>Bacteria</taxon>
        <taxon>Pseudomonadati</taxon>
        <taxon>Pseudomonadota</taxon>
        <taxon>Betaproteobacteria</taxon>
        <taxon>Burkholderiales</taxon>
        <taxon>Alcaligenaceae</taxon>
        <taxon>Corticimicrobacter</taxon>
    </lineage>
</organism>
<keyword evidence="1" id="KW-0812">Transmembrane</keyword>
<dbReference type="Proteomes" id="UP000245212">
    <property type="component" value="Unassembled WGS sequence"/>
</dbReference>
<keyword evidence="1" id="KW-0472">Membrane</keyword>
<keyword evidence="3" id="KW-1185">Reference proteome</keyword>
<evidence type="ECO:0000313" key="3">
    <source>
        <dbReference type="Proteomes" id="UP000245212"/>
    </source>
</evidence>
<feature type="transmembrane region" description="Helical" evidence="1">
    <location>
        <begin position="66"/>
        <end position="84"/>
    </location>
</feature>
<accession>A0A2V1JYB0</accession>
<sequence>MNDLKSLNGVDADKPGFKNLLFFMVICALLLSSTIALVYGGVWLYYHFVLQIPSGMDFRILLMRALRIGTSTGCLAGLGVWIHIRMQYGRGDRS</sequence>
<reference evidence="3" key="1">
    <citation type="submission" date="2018-05" db="EMBL/GenBank/DDBJ databases">
        <authorList>
            <person name="Li Y."/>
        </authorList>
    </citation>
    <scope>NUCLEOTIDE SEQUENCE [LARGE SCALE GENOMIC DNA]</scope>
    <source>
        <strain evidence="3">3d-2-2</strain>
    </source>
</reference>
<comment type="caution">
    <text evidence="2">The sequence shown here is derived from an EMBL/GenBank/DDBJ whole genome shotgun (WGS) entry which is preliminary data.</text>
</comment>
<dbReference type="EMBL" id="QETA01000005">
    <property type="protein sequence ID" value="PWF22092.1"/>
    <property type="molecule type" value="Genomic_DNA"/>
</dbReference>
<feature type="transmembrane region" description="Helical" evidence="1">
    <location>
        <begin position="20"/>
        <end position="46"/>
    </location>
</feature>
<gene>
    <name evidence="2" type="ORF">DD235_11950</name>
</gene>
<keyword evidence="1" id="KW-1133">Transmembrane helix</keyword>
<evidence type="ECO:0000313" key="2">
    <source>
        <dbReference type="EMBL" id="PWF22092.1"/>
    </source>
</evidence>
<dbReference type="AlphaFoldDB" id="A0A2V1JYB0"/>
<name>A0A2V1JYB0_9BURK</name>
<protein>
    <submittedName>
        <fullName evidence="2">Uncharacterized protein</fullName>
    </submittedName>
</protein>
<evidence type="ECO:0000256" key="1">
    <source>
        <dbReference type="SAM" id="Phobius"/>
    </source>
</evidence>
<proteinExistence type="predicted"/>
<dbReference type="RefSeq" id="WP_109062332.1">
    <property type="nucleotide sequence ID" value="NZ_QETA01000005.1"/>
</dbReference>